<feature type="compositionally biased region" description="Polar residues" evidence="1">
    <location>
        <begin position="47"/>
        <end position="71"/>
    </location>
</feature>
<comment type="caution">
    <text evidence="3">The sequence shown here is derived from an EMBL/GenBank/DDBJ whole genome shotgun (WGS) entry which is preliminary data.</text>
</comment>
<dbReference type="AlphaFoldDB" id="A0A507FFY2"/>
<accession>A0A507FFY2</accession>
<reference evidence="3 4" key="1">
    <citation type="journal article" date="2019" name="Sci. Rep.">
        <title>Comparative genomics of chytrid fungi reveal insights into the obligate biotrophic and pathogenic lifestyle of Synchytrium endobioticum.</title>
        <authorList>
            <person name="van de Vossenberg B.T.L.H."/>
            <person name="Warris S."/>
            <person name="Nguyen H.D.T."/>
            <person name="van Gent-Pelzer M.P.E."/>
            <person name="Joly D.L."/>
            <person name="van de Geest H.C."/>
            <person name="Bonants P.J.M."/>
            <person name="Smith D.S."/>
            <person name="Levesque C.A."/>
            <person name="van der Lee T.A.J."/>
        </authorList>
    </citation>
    <scope>NUCLEOTIDE SEQUENCE [LARGE SCALE GENOMIC DNA]</scope>
    <source>
        <strain evidence="3 4">CBS 675.73</strain>
    </source>
</reference>
<feature type="region of interest" description="Disordered" evidence="1">
    <location>
        <begin position="1"/>
        <end position="26"/>
    </location>
</feature>
<keyword evidence="2" id="KW-0472">Membrane</keyword>
<name>A0A507FFY2_9FUNG</name>
<sequence length="572" mass="61443">MSTVHLMAAQDTDDEQSLPPRPSTDVRLSMYDYTNFAYAPPLVPTPQEHTALQSHTPLSDAPSHQPSSLASDRSLLPRDPPHAQPNAGINRDLESALPPPPPVQRMDTFHLRELGDGTVPDARAPRNASAEGTWVKSVSPLNTAALKGEPASPKWKRNVNRYLCCCCPKQKKHRIICGLSVLITLIVIGVLLYIYIPRFPEIKVYTIDFTNIGNSNSPYSFRYADPAVPDLNTLNFRMNLSMAVGTYNPNPYDLSISSIALTARMMVNTTYIGNPLETNPLTSFNALVQYVGAAPAKDPNYKGSFDAVIGTSNYGAIVFPSKAWVNYTMIFFLDYTPDPKLGLLADPTINEIASACGVTDRRNRYRPMRIHYDAASTIPALQGLGFTPTLSNDIRINCPFSSEQISEVVRRVQSGEPVMQALQDVFAGAAPPDLNPTPPIVEPTTPAAESSAAEAIESRVSRTRSENDFEPTSAFVEPTAAPVVTTASARSRSSTVQTFTDFVETTVETTATVASSASETNAATGETTLPVTLPASTLDTVQTSAESSNGGIPAATSSSGFSVEPAAATVPA</sequence>
<dbReference type="Proteomes" id="UP000320333">
    <property type="component" value="Unassembled WGS sequence"/>
</dbReference>
<feature type="region of interest" description="Disordered" evidence="1">
    <location>
        <begin position="514"/>
        <end position="533"/>
    </location>
</feature>
<evidence type="ECO:0000313" key="3">
    <source>
        <dbReference type="EMBL" id="TPX74467.1"/>
    </source>
</evidence>
<dbReference type="EMBL" id="QEAP01000124">
    <property type="protein sequence ID" value="TPX74467.1"/>
    <property type="molecule type" value="Genomic_DNA"/>
</dbReference>
<keyword evidence="2" id="KW-0812">Transmembrane</keyword>
<evidence type="ECO:0000313" key="4">
    <source>
        <dbReference type="Proteomes" id="UP000320333"/>
    </source>
</evidence>
<keyword evidence="2" id="KW-1133">Transmembrane helix</keyword>
<evidence type="ECO:0000256" key="1">
    <source>
        <dbReference type="SAM" id="MobiDB-lite"/>
    </source>
</evidence>
<proteinExistence type="predicted"/>
<dbReference type="STRING" id="246404.A0A507FFY2"/>
<feature type="transmembrane region" description="Helical" evidence="2">
    <location>
        <begin position="175"/>
        <end position="196"/>
    </location>
</feature>
<dbReference type="OrthoDB" id="2122640at2759"/>
<keyword evidence="4" id="KW-1185">Reference proteome</keyword>
<gene>
    <name evidence="3" type="ORF">CcCBS67573_g04263</name>
</gene>
<feature type="compositionally biased region" description="Basic and acidic residues" evidence="1">
    <location>
        <begin position="456"/>
        <end position="467"/>
    </location>
</feature>
<feature type="region of interest" description="Disordered" evidence="1">
    <location>
        <begin position="38"/>
        <end position="107"/>
    </location>
</feature>
<protein>
    <submittedName>
        <fullName evidence="3">Uncharacterized protein</fullName>
    </submittedName>
</protein>
<feature type="compositionally biased region" description="Polar residues" evidence="1">
    <location>
        <begin position="541"/>
        <end position="561"/>
    </location>
</feature>
<feature type="region of interest" description="Disordered" evidence="1">
    <location>
        <begin position="429"/>
        <end position="470"/>
    </location>
</feature>
<organism evidence="3 4">
    <name type="scientific">Chytriomyces confervae</name>
    <dbReference type="NCBI Taxonomy" id="246404"/>
    <lineage>
        <taxon>Eukaryota</taxon>
        <taxon>Fungi</taxon>
        <taxon>Fungi incertae sedis</taxon>
        <taxon>Chytridiomycota</taxon>
        <taxon>Chytridiomycota incertae sedis</taxon>
        <taxon>Chytridiomycetes</taxon>
        <taxon>Chytridiales</taxon>
        <taxon>Chytriomycetaceae</taxon>
        <taxon>Chytriomyces</taxon>
    </lineage>
</organism>
<feature type="compositionally biased region" description="Low complexity" evidence="1">
    <location>
        <begin position="514"/>
        <end position="528"/>
    </location>
</feature>
<feature type="region of interest" description="Disordered" evidence="1">
    <location>
        <begin position="541"/>
        <end position="572"/>
    </location>
</feature>
<evidence type="ECO:0000256" key="2">
    <source>
        <dbReference type="SAM" id="Phobius"/>
    </source>
</evidence>